<dbReference type="AlphaFoldDB" id="Q7MLL0"/>
<dbReference type="HOGENOM" id="CLU_502418_0_0_6"/>
<dbReference type="InterPro" id="IPR052163">
    <property type="entry name" value="DGC-Regulatory_Protein"/>
</dbReference>
<keyword evidence="2" id="KW-0812">Transmembrane</keyword>
<protein>
    <submittedName>
        <fullName evidence="4">GGDEF family protein</fullName>
    </submittedName>
</protein>
<dbReference type="PANTHER" id="PTHR46663">
    <property type="entry name" value="DIGUANYLATE CYCLASE DGCT-RELATED"/>
    <property type="match status" value="1"/>
</dbReference>
<dbReference type="PROSITE" id="PS50887">
    <property type="entry name" value="GGDEF"/>
    <property type="match status" value="1"/>
</dbReference>
<dbReference type="SUPFAM" id="SSF55073">
    <property type="entry name" value="Nucleotide cyclase"/>
    <property type="match status" value="1"/>
</dbReference>
<dbReference type="CDD" id="cd01949">
    <property type="entry name" value="GGDEF"/>
    <property type="match status" value="1"/>
</dbReference>
<dbReference type="Gene3D" id="3.30.450.20">
    <property type="entry name" value="PAS domain"/>
    <property type="match status" value="1"/>
</dbReference>
<comment type="cofactor">
    <cofactor evidence="1">
        <name>Mg(2+)</name>
        <dbReference type="ChEBI" id="CHEBI:18420"/>
    </cofactor>
</comment>
<dbReference type="KEGG" id="vvy:VV1417"/>
<dbReference type="NCBIfam" id="TIGR00254">
    <property type="entry name" value="GGDEF"/>
    <property type="match status" value="1"/>
</dbReference>
<keyword evidence="2" id="KW-1133">Transmembrane helix</keyword>
<dbReference type="InterPro" id="IPR000160">
    <property type="entry name" value="GGDEF_dom"/>
</dbReference>
<accession>Q7MLL0</accession>
<dbReference type="CDD" id="cd12912">
    <property type="entry name" value="PDC2_MCP_like"/>
    <property type="match status" value="1"/>
</dbReference>
<dbReference type="SMART" id="SM00267">
    <property type="entry name" value="GGDEF"/>
    <property type="match status" value="1"/>
</dbReference>
<evidence type="ECO:0000259" key="3">
    <source>
        <dbReference type="PROSITE" id="PS50887"/>
    </source>
</evidence>
<dbReference type="FunFam" id="3.30.70.270:FF:000001">
    <property type="entry name" value="Diguanylate cyclase domain protein"/>
    <property type="match status" value="1"/>
</dbReference>
<dbReference type="EMBL" id="BA000037">
    <property type="protein sequence ID" value="BAC94181.1"/>
    <property type="molecule type" value="Genomic_DNA"/>
</dbReference>
<dbReference type="PANTHER" id="PTHR46663:SF2">
    <property type="entry name" value="GGDEF DOMAIN-CONTAINING PROTEIN"/>
    <property type="match status" value="1"/>
</dbReference>
<organism evidence="4 5">
    <name type="scientific">Vibrio vulnificus (strain YJ016)</name>
    <dbReference type="NCBI Taxonomy" id="196600"/>
    <lineage>
        <taxon>Bacteria</taxon>
        <taxon>Pseudomonadati</taxon>
        <taxon>Pseudomonadota</taxon>
        <taxon>Gammaproteobacteria</taxon>
        <taxon>Vibrionales</taxon>
        <taxon>Vibrionaceae</taxon>
        <taxon>Vibrio</taxon>
    </lineage>
</organism>
<dbReference type="Gene3D" id="3.30.70.270">
    <property type="match status" value="1"/>
</dbReference>
<feature type="transmembrane region" description="Helical" evidence="2">
    <location>
        <begin position="279"/>
        <end position="301"/>
    </location>
</feature>
<feature type="transmembrane region" description="Helical" evidence="2">
    <location>
        <begin position="20"/>
        <end position="44"/>
    </location>
</feature>
<dbReference type="InterPro" id="IPR043128">
    <property type="entry name" value="Rev_trsase/Diguanyl_cyclase"/>
</dbReference>
<sequence length="542" mass="60527">MLMNLLRLFGTLMPVLRPSLRAILLSVMLLVSVVPIVLFSYWAVQHALEKEYRAVNEKHLLLAKNLSAALERYSVDVLSVFESISDEFDSNELSAQQINLLQQLNLHALARYSKNTMQRRVLFGEPVYFPKTLDLNADQITRVTPVMSQSLPQPTIYLYREDKYGRVWVAAMANEYVAQLQEAVSFGEKGHAAIVDNTGSVLAHPNKEWQAQAKNIAKISVVKRMLRGETGVERFYSPAMKADMIAGFTVTPTLGWGIMIPQPVSELDAAINDFKKVTLVVAIACFVICFILSWQLSGLLMRPIRKLTKQIQGMTESHISHLETIEGFTGIKETQALVESFNLMANEVNRGRKELEFRVLERTKELKSAERFARHLASHDSVTDLPNRTAVRQAIAKFLERKQPFSLLFIDLDGFKAVNDEYGHQTGDLLLKAVAQRLLDTVGQEDMAARYAGDEFIVLLKNQSTQEATQIAQALLETIAIPVIVERKALVIGASIGLVTVDVETTSTNVDSLIHEADIAMYQAKSAGKGRVVQVQKANESN</sequence>
<evidence type="ECO:0000256" key="2">
    <source>
        <dbReference type="SAM" id="Phobius"/>
    </source>
</evidence>
<evidence type="ECO:0000313" key="5">
    <source>
        <dbReference type="Proteomes" id="UP000002675"/>
    </source>
</evidence>
<feature type="domain" description="GGDEF" evidence="3">
    <location>
        <begin position="403"/>
        <end position="537"/>
    </location>
</feature>
<dbReference type="eggNOG" id="COG2199">
    <property type="taxonomic scope" value="Bacteria"/>
</dbReference>
<proteinExistence type="predicted"/>
<dbReference type="GO" id="GO:0003824">
    <property type="term" value="F:catalytic activity"/>
    <property type="evidence" value="ECO:0007669"/>
    <property type="project" value="UniProtKB-ARBA"/>
</dbReference>
<dbReference type="Pfam" id="PF00990">
    <property type="entry name" value="GGDEF"/>
    <property type="match status" value="1"/>
</dbReference>
<gene>
    <name evidence="4" type="ordered locus">VV1417</name>
</gene>
<dbReference type="Gene3D" id="6.10.340.10">
    <property type="match status" value="1"/>
</dbReference>
<reference evidence="4 5" key="1">
    <citation type="journal article" date="2003" name="Genome Res.">
        <title>Comparative genome analysis of Vibrio vulnificus, a marine pathogen.</title>
        <authorList>
            <person name="Chen C.Y."/>
            <person name="Wu K.M."/>
            <person name="Chang Y.C."/>
            <person name="Chang C.H."/>
            <person name="Tsai H.C."/>
            <person name="Liao T.L."/>
            <person name="Liu Y.M."/>
            <person name="Chen H.J."/>
            <person name="Shen A.B."/>
            <person name="Li J.C."/>
            <person name="Su T.L."/>
            <person name="Shao C.P."/>
            <person name="Lee C.T."/>
            <person name="Hor L.I."/>
            <person name="Tsai S.F."/>
        </authorList>
    </citation>
    <scope>NUCLEOTIDE SEQUENCE [LARGE SCALE GENOMIC DNA]</scope>
    <source>
        <strain evidence="4 5">YJ016</strain>
    </source>
</reference>
<dbReference type="InterPro" id="IPR029787">
    <property type="entry name" value="Nucleotide_cyclase"/>
</dbReference>
<evidence type="ECO:0000313" key="4">
    <source>
        <dbReference type="EMBL" id="BAC94181.1"/>
    </source>
</evidence>
<dbReference type="Proteomes" id="UP000002675">
    <property type="component" value="Chromosome I"/>
</dbReference>
<evidence type="ECO:0000256" key="1">
    <source>
        <dbReference type="ARBA" id="ARBA00001946"/>
    </source>
</evidence>
<name>Q7MLL0_VIBVY</name>
<keyword evidence="2" id="KW-0472">Membrane</keyword>
<dbReference type="STRING" id="672.VV93_v1c13280"/>